<dbReference type="HOGENOM" id="CLU_629843_0_0_3"/>
<dbReference type="OrthoDB" id="580965at2"/>
<gene>
    <name evidence="1" type="ordered locus">Cyan7425_4476</name>
</gene>
<dbReference type="KEGG" id="cyn:Cyan7425_4476"/>
<sequence>MNYWPENTDFYSTPDEKLVYEHLLYWVQVETPEQVIDRFRTLFLNGFGYGDAEVQAALDRITALPSAQTSFKPFFNRCCYIIINRWQSRLQFQDAVPEFLDLLKTPLGVPSAALSRSMAVKRLRFLVKSFVESELYQKMRRLSEFMLDDVQDARSSKQAARPLVTLIRRYPYLYSHCLLTDDSSEAQKQSIRLAQDRTQKQFEVDLSKYFTGQLRQPQASRPLIQTVKNPTLLTDGELRQAMKQFVGKVDRGQTYRDSAHYFAAHTAQQQSFQHFKQDLYDYLTSGSDLQFGQGRFHQQLHKCLEGISAPNGNRGGLNDFLMVRTYSQVLNFIVVDSVQKPDHYVFLDLLNNVGTPATVGLLLKIVLSCRRVKPYVEKRLAILFNHYENHSRGSVQWLISCLEHLNLAWSTHFGGLDFSFVKQML</sequence>
<dbReference type="EMBL" id="CP001344">
    <property type="protein sequence ID" value="ACL46786.1"/>
    <property type="molecule type" value="Genomic_DNA"/>
</dbReference>
<organism evidence="1">
    <name type="scientific">Cyanothece sp. (strain PCC 7425 / ATCC 29141)</name>
    <dbReference type="NCBI Taxonomy" id="395961"/>
    <lineage>
        <taxon>Bacteria</taxon>
        <taxon>Bacillati</taxon>
        <taxon>Cyanobacteriota</taxon>
        <taxon>Cyanophyceae</taxon>
        <taxon>Gomontiellales</taxon>
        <taxon>Cyanothecaceae</taxon>
        <taxon>Cyanothece</taxon>
    </lineage>
</organism>
<reference evidence="1" key="1">
    <citation type="submission" date="2009-01" db="EMBL/GenBank/DDBJ databases">
        <title>Complete sequence of chromosome Cyanothece sp. PCC 7425.</title>
        <authorList>
            <consortium name="US DOE Joint Genome Institute"/>
            <person name="Lucas S."/>
            <person name="Copeland A."/>
            <person name="Lapidus A."/>
            <person name="Glavina del Rio T."/>
            <person name="Dalin E."/>
            <person name="Tice H."/>
            <person name="Bruce D."/>
            <person name="Goodwin L."/>
            <person name="Pitluck S."/>
            <person name="Sims D."/>
            <person name="Meineke L."/>
            <person name="Brettin T."/>
            <person name="Detter J.C."/>
            <person name="Han C."/>
            <person name="Larimer F."/>
            <person name="Land M."/>
            <person name="Hauser L."/>
            <person name="Kyrpides N."/>
            <person name="Ovchinnikova G."/>
            <person name="Liberton M."/>
            <person name="Stoeckel J."/>
            <person name="Banerjee A."/>
            <person name="Singh A."/>
            <person name="Page L."/>
            <person name="Sato H."/>
            <person name="Zhao L."/>
            <person name="Sherman L."/>
            <person name="Pakrasi H."/>
            <person name="Richardson P."/>
        </authorList>
    </citation>
    <scope>NUCLEOTIDE SEQUENCE</scope>
    <source>
        <strain evidence="1">PCC 7425</strain>
    </source>
</reference>
<proteinExistence type="predicted"/>
<accession>B8HK36</accession>
<name>B8HK36_CYAP4</name>
<dbReference type="AlphaFoldDB" id="B8HK36"/>
<protein>
    <submittedName>
        <fullName evidence="1">Uncharacterized protein</fullName>
    </submittedName>
</protein>
<dbReference type="STRING" id="395961.Cyan7425_4476"/>
<dbReference type="eggNOG" id="COG1672">
    <property type="taxonomic scope" value="Bacteria"/>
</dbReference>
<evidence type="ECO:0000313" key="1">
    <source>
        <dbReference type="EMBL" id="ACL46786.1"/>
    </source>
</evidence>